<protein>
    <submittedName>
        <fullName evidence="2">Uncharacterized protein</fullName>
    </submittedName>
</protein>
<gene>
    <name evidence="2" type="ORF">PTTW11_03643</name>
</gene>
<accession>A0A6S6VX80</accession>
<dbReference type="EMBL" id="HG992979">
    <property type="protein sequence ID" value="CAE7023745.1"/>
    <property type="molecule type" value="Genomic_DNA"/>
</dbReference>
<evidence type="ECO:0000313" key="3">
    <source>
        <dbReference type="Proteomes" id="UP000472372"/>
    </source>
</evidence>
<evidence type="ECO:0000256" key="1">
    <source>
        <dbReference type="SAM" id="MobiDB-lite"/>
    </source>
</evidence>
<organism evidence="2 3">
    <name type="scientific">Pyrenophora teres f. teres</name>
    <dbReference type="NCBI Taxonomy" id="97479"/>
    <lineage>
        <taxon>Eukaryota</taxon>
        <taxon>Fungi</taxon>
        <taxon>Dikarya</taxon>
        <taxon>Ascomycota</taxon>
        <taxon>Pezizomycotina</taxon>
        <taxon>Dothideomycetes</taxon>
        <taxon>Pleosporomycetidae</taxon>
        <taxon>Pleosporales</taxon>
        <taxon>Pleosporineae</taxon>
        <taxon>Pleosporaceae</taxon>
        <taxon>Pyrenophora</taxon>
    </lineage>
</organism>
<feature type="compositionally biased region" description="Polar residues" evidence="1">
    <location>
        <begin position="1"/>
        <end position="35"/>
    </location>
</feature>
<reference evidence="2" key="1">
    <citation type="submission" date="2021-02" db="EMBL/GenBank/DDBJ databases">
        <authorList>
            <person name="Syme A R."/>
            <person name="Syme A R."/>
            <person name="Moolhuijzen P."/>
        </authorList>
    </citation>
    <scope>NUCLEOTIDE SEQUENCE</scope>
    <source>
        <strain evidence="2">W1-1</strain>
    </source>
</reference>
<proteinExistence type="predicted"/>
<dbReference type="Proteomes" id="UP000472372">
    <property type="component" value="Chromosome 3"/>
</dbReference>
<dbReference type="AlphaFoldDB" id="A0A6S6VX80"/>
<feature type="region of interest" description="Disordered" evidence="1">
    <location>
        <begin position="1"/>
        <end position="40"/>
    </location>
</feature>
<sequence length="114" mass="12050">MANTDGNDFSYQVYNQGQTLPTTSVASTQPPNSSCPHHAPVLQMAQRPATDRQNPVQEFANAPLSALPVGLSAKYRVGTSASGGCTCRHNTGIPKDAMTCELDSMTSGTVHKTQ</sequence>
<evidence type="ECO:0000313" key="2">
    <source>
        <dbReference type="EMBL" id="CAE7023745.1"/>
    </source>
</evidence>
<name>A0A6S6VX80_9PLEO</name>